<evidence type="ECO:0000256" key="1">
    <source>
        <dbReference type="SAM" id="Phobius"/>
    </source>
</evidence>
<gene>
    <name evidence="2" type="ORF">ADK34_02800</name>
</gene>
<reference evidence="2 3" key="1">
    <citation type="submission" date="2015-06" db="EMBL/GenBank/DDBJ databases">
        <authorList>
            <person name="Hoefler B.C."/>
            <person name="Straight P.D."/>
        </authorList>
    </citation>
    <scope>NUCLEOTIDE SEQUENCE [LARGE SCALE GENOMIC DNA]</scope>
    <source>
        <strain evidence="2 3">NRRL 3427</strain>
    </source>
</reference>
<dbReference type="RefSeq" id="WP_033203135.1">
    <property type="nucleotide sequence ID" value="NZ_LGUP01000014.1"/>
</dbReference>
<feature type="transmembrane region" description="Helical" evidence="1">
    <location>
        <begin position="14"/>
        <end position="34"/>
    </location>
</feature>
<dbReference type="EMBL" id="LGUP01000014">
    <property type="protein sequence ID" value="KOG36121.1"/>
    <property type="molecule type" value="Genomic_DNA"/>
</dbReference>
<proteinExistence type="predicted"/>
<keyword evidence="1" id="KW-1133">Transmembrane helix</keyword>
<protein>
    <submittedName>
        <fullName evidence="2">Uncharacterized protein</fullName>
    </submittedName>
</protein>
<keyword evidence="1" id="KW-0472">Membrane</keyword>
<comment type="caution">
    <text evidence="2">The sequence shown here is derived from an EMBL/GenBank/DDBJ whole genome shotgun (WGS) entry which is preliminary data.</text>
</comment>
<dbReference type="PATRIC" id="fig|1938.6.peg.607"/>
<dbReference type="OrthoDB" id="4229328at2"/>
<dbReference type="AlphaFoldDB" id="A0A0L8LDL7"/>
<name>A0A0L8LDL7_STRVR</name>
<accession>A0A0L8LDL7</accession>
<keyword evidence="1" id="KW-0812">Transmembrane</keyword>
<sequence>MRVDEPMKPTLTRVLIPVAIIIAAPILLVAGAPIRRRYLRHVYGEAAPAVVDKANGRVSIHYFVLSSRLLDWLCAPTEALSRLGRGGR</sequence>
<evidence type="ECO:0000313" key="3">
    <source>
        <dbReference type="Proteomes" id="UP000037023"/>
    </source>
</evidence>
<dbReference type="Proteomes" id="UP000037023">
    <property type="component" value="Unassembled WGS sequence"/>
</dbReference>
<evidence type="ECO:0000313" key="2">
    <source>
        <dbReference type="EMBL" id="KOG36121.1"/>
    </source>
</evidence>
<organism evidence="2 3">
    <name type="scientific">Streptomyces viridochromogenes</name>
    <dbReference type="NCBI Taxonomy" id="1938"/>
    <lineage>
        <taxon>Bacteria</taxon>
        <taxon>Bacillati</taxon>
        <taxon>Actinomycetota</taxon>
        <taxon>Actinomycetes</taxon>
        <taxon>Kitasatosporales</taxon>
        <taxon>Streptomycetaceae</taxon>
        <taxon>Streptomyces</taxon>
    </lineage>
</organism>